<feature type="domain" description="Helicase C-terminal" evidence="10">
    <location>
        <begin position="235"/>
        <end position="383"/>
    </location>
</feature>
<evidence type="ECO:0000256" key="2">
    <source>
        <dbReference type="ARBA" id="ARBA00022801"/>
    </source>
</evidence>
<organism evidence="13">
    <name type="scientific">Marivirga arenosa</name>
    <dbReference type="NCBI Taxonomy" id="3059076"/>
    <lineage>
        <taxon>Bacteria</taxon>
        <taxon>Pseudomonadati</taxon>
        <taxon>Bacteroidota</taxon>
        <taxon>Cytophagia</taxon>
        <taxon>Cytophagales</taxon>
        <taxon>Marivirgaceae</taxon>
        <taxon>Marivirga</taxon>
    </lineage>
</organism>
<evidence type="ECO:0000256" key="6">
    <source>
        <dbReference type="PROSITE-ProRule" id="PRU00552"/>
    </source>
</evidence>
<evidence type="ECO:0000259" key="10">
    <source>
        <dbReference type="PROSITE" id="PS51194"/>
    </source>
</evidence>
<gene>
    <name evidence="13" type="ORF">QYS47_16155</name>
    <name evidence="12" type="ORF">QYS48_02510</name>
</gene>
<dbReference type="InterPro" id="IPR001650">
    <property type="entry name" value="Helicase_C-like"/>
</dbReference>
<feature type="compositionally biased region" description="Basic and acidic residues" evidence="8">
    <location>
        <begin position="422"/>
        <end position="432"/>
    </location>
</feature>
<feature type="domain" description="DEAD-box RNA helicase Q" evidence="11">
    <location>
        <begin position="6"/>
        <end position="34"/>
    </location>
</feature>
<keyword evidence="2 7" id="KW-0378">Hydrolase</keyword>
<dbReference type="GO" id="GO:0005524">
    <property type="term" value="F:ATP binding"/>
    <property type="evidence" value="ECO:0007669"/>
    <property type="project" value="UniProtKB-KW"/>
</dbReference>
<dbReference type="CDD" id="cd00268">
    <property type="entry name" value="DEADc"/>
    <property type="match status" value="1"/>
</dbReference>
<dbReference type="Pfam" id="PF00270">
    <property type="entry name" value="DEAD"/>
    <property type="match status" value="1"/>
</dbReference>
<protein>
    <submittedName>
        <fullName evidence="13">DEAD/DEAH box helicase</fullName>
        <ecNumber evidence="13">3.6.4.-</ecNumber>
    </submittedName>
</protein>
<dbReference type="Pfam" id="PF00271">
    <property type="entry name" value="Helicase_C"/>
    <property type="match status" value="1"/>
</dbReference>
<dbReference type="EMBL" id="CP129970">
    <property type="protein sequence ID" value="WMN05928.1"/>
    <property type="molecule type" value="Genomic_DNA"/>
</dbReference>
<dbReference type="InterPro" id="IPR011545">
    <property type="entry name" value="DEAD/DEAH_box_helicase_dom"/>
</dbReference>
<evidence type="ECO:0000256" key="5">
    <source>
        <dbReference type="ARBA" id="ARBA00038437"/>
    </source>
</evidence>
<dbReference type="Proteomes" id="UP001232019">
    <property type="component" value="Chromosome"/>
</dbReference>
<feature type="compositionally biased region" description="Basic and acidic residues" evidence="8">
    <location>
        <begin position="387"/>
        <end position="412"/>
    </location>
</feature>
<evidence type="ECO:0000256" key="4">
    <source>
        <dbReference type="ARBA" id="ARBA00022840"/>
    </source>
</evidence>
<dbReference type="InterPro" id="IPR000629">
    <property type="entry name" value="RNA-helicase_DEAD-box_CS"/>
</dbReference>
<evidence type="ECO:0000313" key="13">
    <source>
        <dbReference type="EMBL" id="WNB17701.1"/>
    </source>
</evidence>
<evidence type="ECO:0000256" key="3">
    <source>
        <dbReference type="ARBA" id="ARBA00022806"/>
    </source>
</evidence>
<dbReference type="InterPro" id="IPR014001">
    <property type="entry name" value="Helicase_ATP-bd"/>
</dbReference>
<dbReference type="PROSITE" id="PS51195">
    <property type="entry name" value="Q_MOTIF"/>
    <property type="match status" value="1"/>
</dbReference>
<dbReference type="SUPFAM" id="SSF52540">
    <property type="entry name" value="P-loop containing nucleoside triphosphate hydrolases"/>
    <property type="match status" value="2"/>
</dbReference>
<keyword evidence="1 7" id="KW-0547">Nucleotide-binding</keyword>
<dbReference type="InterPro" id="IPR050079">
    <property type="entry name" value="DEAD_box_RNA_helicase"/>
</dbReference>
<name>A0AA51ZVW3_9BACT</name>
<evidence type="ECO:0000259" key="9">
    <source>
        <dbReference type="PROSITE" id="PS51192"/>
    </source>
</evidence>
<dbReference type="PROSITE" id="PS00039">
    <property type="entry name" value="DEAD_ATP_HELICASE"/>
    <property type="match status" value="1"/>
</dbReference>
<dbReference type="PANTHER" id="PTHR47959">
    <property type="entry name" value="ATP-DEPENDENT RNA HELICASE RHLE-RELATED"/>
    <property type="match status" value="1"/>
</dbReference>
<dbReference type="PROSITE" id="PS51194">
    <property type="entry name" value="HELICASE_CTER"/>
    <property type="match status" value="1"/>
</dbReference>
<dbReference type="InterPro" id="IPR014014">
    <property type="entry name" value="RNA_helicase_DEAD_Q_motif"/>
</dbReference>
<dbReference type="GO" id="GO:0016787">
    <property type="term" value="F:hydrolase activity"/>
    <property type="evidence" value="ECO:0007669"/>
    <property type="project" value="UniProtKB-KW"/>
</dbReference>
<evidence type="ECO:0000313" key="12">
    <source>
        <dbReference type="EMBL" id="WMN05928.1"/>
    </source>
</evidence>
<evidence type="ECO:0000256" key="8">
    <source>
        <dbReference type="SAM" id="MobiDB-lite"/>
    </source>
</evidence>
<evidence type="ECO:0000313" key="14">
    <source>
        <dbReference type="Proteomes" id="UP001244443"/>
    </source>
</evidence>
<dbReference type="InterPro" id="IPR044742">
    <property type="entry name" value="DEAD/DEAH_RhlB"/>
</dbReference>
<reference evidence="13 14" key="1">
    <citation type="submission" date="2023-08" db="EMBL/GenBank/DDBJ databases">
        <title>Comparative genomics and taxonomic characterization of three novel marine species of genus Marivirga.</title>
        <authorList>
            <person name="Muhammad N."/>
            <person name="Kim S.-G."/>
        </authorList>
    </citation>
    <scope>NUCLEOTIDE SEQUENCE</scope>
    <source>
        <strain evidence="12 14">ABR2-2</strain>
        <strain evidence="13">BKB1-2</strain>
    </source>
</reference>
<dbReference type="SMART" id="SM00487">
    <property type="entry name" value="DEXDc"/>
    <property type="match status" value="1"/>
</dbReference>
<dbReference type="RefSeq" id="WP_308355610.1">
    <property type="nucleotide sequence ID" value="NZ_CP129968.2"/>
</dbReference>
<dbReference type="Proteomes" id="UP001244443">
    <property type="component" value="Chromosome"/>
</dbReference>
<dbReference type="EMBL" id="CP129968">
    <property type="protein sequence ID" value="WNB17701.1"/>
    <property type="molecule type" value="Genomic_DNA"/>
</dbReference>
<proteinExistence type="inferred from homology"/>
<keyword evidence="14" id="KW-1185">Reference proteome</keyword>
<comment type="similarity">
    <text evidence="5 7">Belongs to the DEAD box helicase family.</text>
</comment>
<dbReference type="GO" id="GO:0003724">
    <property type="term" value="F:RNA helicase activity"/>
    <property type="evidence" value="ECO:0007669"/>
    <property type="project" value="InterPro"/>
</dbReference>
<dbReference type="AlphaFoldDB" id="A0AA51ZVW3"/>
<dbReference type="GO" id="GO:0003676">
    <property type="term" value="F:nucleic acid binding"/>
    <property type="evidence" value="ECO:0007669"/>
    <property type="project" value="InterPro"/>
</dbReference>
<dbReference type="InterPro" id="IPR027417">
    <property type="entry name" value="P-loop_NTPase"/>
</dbReference>
<keyword evidence="3 7" id="KW-0347">Helicase</keyword>
<sequence>MSQFTASFQNFKLNKQLLNAIKDLGYEKPSEIQVKAIPRILNGHDVIGIAQTGTGKTAAFVLPLIMKLKYAQSDDPRALILAPTRELVMQVYENILELGKYTDLRTVCLYGGIGPKKQAEEVAQGCDIIVATPGRLLDIYNAGVLQTKQIKTFVLDEADRMMDMGFMPQIRKVLELLPMKKQNLFFSATFPEKVEKYAHEFTDFPEKVEVTPQATTSELIDQYLYHVPNFLTKINLLKYLLDQDEFSRVLIFVRTRTNANNVFHFVERKITKEARVIHANKAQSTRINAIKDFKEGNIKVLVSTDVSARGIDVQEISHVINFEVPNKYEEYVHRIGRTGRAEHQGIAISFVDPSDVYHIEKIEELINQKITVNKLPQQVELMETMPKEQKDMDQEIDRQKHLENPDFKGAFHEKKKKNLSGKARDKAFGNKPKDKRRRKR</sequence>
<dbReference type="SMART" id="SM00490">
    <property type="entry name" value="HELICc"/>
    <property type="match status" value="1"/>
</dbReference>
<dbReference type="PROSITE" id="PS51192">
    <property type="entry name" value="HELICASE_ATP_BIND_1"/>
    <property type="match status" value="1"/>
</dbReference>
<accession>A0AA51ZVW3</accession>
<feature type="region of interest" description="Disordered" evidence="8">
    <location>
        <begin position="387"/>
        <end position="440"/>
    </location>
</feature>
<keyword evidence="4 7" id="KW-0067">ATP-binding</keyword>
<dbReference type="GO" id="GO:0005829">
    <property type="term" value="C:cytosol"/>
    <property type="evidence" value="ECO:0007669"/>
    <property type="project" value="TreeGrafter"/>
</dbReference>
<dbReference type="PANTHER" id="PTHR47959:SF13">
    <property type="entry name" value="ATP-DEPENDENT RNA HELICASE RHLE"/>
    <property type="match status" value="1"/>
</dbReference>
<evidence type="ECO:0000259" key="11">
    <source>
        <dbReference type="PROSITE" id="PS51195"/>
    </source>
</evidence>
<dbReference type="CDD" id="cd18787">
    <property type="entry name" value="SF2_C_DEAD"/>
    <property type="match status" value="1"/>
</dbReference>
<feature type="short sequence motif" description="Q motif" evidence="6">
    <location>
        <begin position="6"/>
        <end position="34"/>
    </location>
</feature>
<dbReference type="Gene3D" id="3.40.50.300">
    <property type="entry name" value="P-loop containing nucleotide triphosphate hydrolases"/>
    <property type="match status" value="2"/>
</dbReference>
<dbReference type="EC" id="3.6.4.-" evidence="13"/>
<dbReference type="KEGG" id="marp:QYS47_16155"/>
<feature type="domain" description="Helicase ATP-binding" evidence="9">
    <location>
        <begin position="37"/>
        <end position="208"/>
    </location>
</feature>
<evidence type="ECO:0000256" key="7">
    <source>
        <dbReference type="RuleBase" id="RU000492"/>
    </source>
</evidence>
<evidence type="ECO:0000256" key="1">
    <source>
        <dbReference type="ARBA" id="ARBA00022741"/>
    </source>
</evidence>
<accession>A0AA51N4F4</accession>